<name>A0ABN3M6E6_9MICO</name>
<comment type="caution">
    <text evidence="2">The sequence shown here is derived from an EMBL/GenBank/DDBJ whole genome shotgun (WGS) entry which is preliminary data.</text>
</comment>
<protein>
    <submittedName>
        <fullName evidence="2">Uncharacterized protein</fullName>
    </submittedName>
</protein>
<feature type="compositionally biased region" description="Pro residues" evidence="1">
    <location>
        <begin position="169"/>
        <end position="178"/>
    </location>
</feature>
<evidence type="ECO:0000256" key="1">
    <source>
        <dbReference type="SAM" id="MobiDB-lite"/>
    </source>
</evidence>
<dbReference type="Proteomes" id="UP001500730">
    <property type="component" value="Unassembled WGS sequence"/>
</dbReference>
<reference evidence="2 3" key="1">
    <citation type="journal article" date="2019" name="Int. J. Syst. Evol. Microbiol.">
        <title>The Global Catalogue of Microorganisms (GCM) 10K type strain sequencing project: providing services to taxonomists for standard genome sequencing and annotation.</title>
        <authorList>
            <consortium name="The Broad Institute Genomics Platform"/>
            <consortium name="The Broad Institute Genome Sequencing Center for Infectious Disease"/>
            <person name="Wu L."/>
            <person name="Ma J."/>
        </authorList>
    </citation>
    <scope>NUCLEOTIDE SEQUENCE [LARGE SCALE GENOMIC DNA]</scope>
    <source>
        <strain evidence="2 3">JCM 16259</strain>
    </source>
</reference>
<feature type="compositionally biased region" description="Polar residues" evidence="1">
    <location>
        <begin position="119"/>
        <end position="129"/>
    </location>
</feature>
<proteinExistence type="predicted"/>
<accession>A0ABN3M6E6</accession>
<dbReference type="EMBL" id="BAAARE010000017">
    <property type="protein sequence ID" value="GAA2494550.1"/>
    <property type="molecule type" value="Genomic_DNA"/>
</dbReference>
<gene>
    <name evidence="2" type="ORF">GCM10009858_35700</name>
</gene>
<evidence type="ECO:0000313" key="2">
    <source>
        <dbReference type="EMBL" id="GAA2494550.1"/>
    </source>
</evidence>
<sequence>MDAGRGPPTLGPPGAIVATRRTLPDVTVCTGRPVPPVAPVAPVLPALPAPTVLPADVGVPGDGVAASPQAPVASAVPTTSAATVIGFIDVIGFMMGKTTTRRGSLQSEPFRPHPECHLSATTERAGSSAKSRRSFGKQSLNDPSGRSGAPHDGRTFAPAPSDAPGTPTADPPSPEETP</sequence>
<evidence type="ECO:0000313" key="3">
    <source>
        <dbReference type="Proteomes" id="UP001500730"/>
    </source>
</evidence>
<keyword evidence="3" id="KW-1185">Reference proteome</keyword>
<organism evidence="2 3">
    <name type="scientific">Terrabacter carboxydivorans</name>
    <dbReference type="NCBI Taxonomy" id="619730"/>
    <lineage>
        <taxon>Bacteria</taxon>
        <taxon>Bacillati</taxon>
        <taxon>Actinomycetota</taxon>
        <taxon>Actinomycetes</taxon>
        <taxon>Micrococcales</taxon>
        <taxon>Intrasporangiaceae</taxon>
        <taxon>Terrabacter</taxon>
    </lineage>
</organism>
<feature type="region of interest" description="Disordered" evidence="1">
    <location>
        <begin position="102"/>
        <end position="178"/>
    </location>
</feature>